<dbReference type="PANTHER" id="PTHR34207:SF2">
    <property type="entry name" value="PROTEIN BIC1"/>
    <property type="match status" value="1"/>
</dbReference>
<dbReference type="PANTHER" id="PTHR34207">
    <property type="entry name" value="PROTEIN BIC1"/>
    <property type="match status" value="1"/>
</dbReference>
<gene>
    <name evidence="2" type="ORF">FNV43_RR15576</name>
</gene>
<feature type="compositionally biased region" description="Polar residues" evidence="1">
    <location>
        <begin position="1"/>
        <end position="10"/>
    </location>
</feature>
<proteinExistence type="predicted"/>
<evidence type="ECO:0000313" key="3">
    <source>
        <dbReference type="Proteomes" id="UP000796880"/>
    </source>
</evidence>
<feature type="compositionally biased region" description="Polar residues" evidence="1">
    <location>
        <begin position="57"/>
        <end position="75"/>
    </location>
</feature>
<reference evidence="2" key="1">
    <citation type="submission" date="2020-03" db="EMBL/GenBank/DDBJ databases">
        <title>A high-quality chromosome-level genome assembly of a woody plant with both climbing and erect habits, Rhamnella rubrinervis.</title>
        <authorList>
            <person name="Lu Z."/>
            <person name="Yang Y."/>
            <person name="Zhu X."/>
            <person name="Sun Y."/>
        </authorList>
    </citation>
    <scope>NUCLEOTIDE SEQUENCE</scope>
    <source>
        <strain evidence="2">BYM</strain>
        <tissue evidence="2">Leaf</tissue>
    </source>
</reference>
<comment type="caution">
    <text evidence="2">The sequence shown here is derived from an EMBL/GenBank/DDBJ whole genome shotgun (WGS) entry which is preliminary data.</text>
</comment>
<evidence type="ECO:0008006" key="4">
    <source>
        <dbReference type="Google" id="ProtNLM"/>
    </source>
</evidence>
<dbReference type="OrthoDB" id="672067at2759"/>
<dbReference type="CDD" id="cd22645">
    <property type="entry name" value="BIC1_CID"/>
    <property type="match status" value="1"/>
</dbReference>
<accession>A0A8K0E7M6</accession>
<dbReference type="GO" id="GO:0009785">
    <property type="term" value="P:blue light signaling pathway"/>
    <property type="evidence" value="ECO:0007669"/>
    <property type="project" value="InterPro"/>
</dbReference>
<sequence length="170" mass="18796">MAHQVFSQSVDAAPSQPLVEPKEITTNNDDGHTQVLHQRGPSLKRHQGHDVSDKNDTMSSSSNNTYEETVLQGSPSAAVLDVGKKTSTSELGLQEERNSGRERLKRHRSEVAGRVWIPDIWGQEELLKDWVDCSAFDASLVPTGIMSARAALVHEGRRANSGRLRIENRC</sequence>
<dbReference type="Proteomes" id="UP000796880">
    <property type="component" value="Unassembled WGS sequence"/>
</dbReference>
<evidence type="ECO:0000256" key="1">
    <source>
        <dbReference type="SAM" id="MobiDB-lite"/>
    </source>
</evidence>
<feature type="region of interest" description="Disordered" evidence="1">
    <location>
        <begin position="1"/>
        <end position="75"/>
    </location>
</feature>
<dbReference type="AlphaFoldDB" id="A0A8K0E7M6"/>
<dbReference type="EMBL" id="VOIH02000007">
    <property type="protein sequence ID" value="KAF3441661.1"/>
    <property type="molecule type" value="Genomic_DNA"/>
</dbReference>
<protein>
    <recommendedName>
        <fullName evidence="4">Protein BIC1</fullName>
    </recommendedName>
</protein>
<evidence type="ECO:0000313" key="2">
    <source>
        <dbReference type="EMBL" id="KAF3441661.1"/>
    </source>
</evidence>
<dbReference type="InterPro" id="IPR040374">
    <property type="entry name" value="BIC"/>
</dbReference>
<name>A0A8K0E7M6_9ROSA</name>
<keyword evidence="3" id="KW-1185">Reference proteome</keyword>
<organism evidence="2 3">
    <name type="scientific">Rhamnella rubrinervis</name>
    <dbReference type="NCBI Taxonomy" id="2594499"/>
    <lineage>
        <taxon>Eukaryota</taxon>
        <taxon>Viridiplantae</taxon>
        <taxon>Streptophyta</taxon>
        <taxon>Embryophyta</taxon>
        <taxon>Tracheophyta</taxon>
        <taxon>Spermatophyta</taxon>
        <taxon>Magnoliopsida</taxon>
        <taxon>eudicotyledons</taxon>
        <taxon>Gunneridae</taxon>
        <taxon>Pentapetalae</taxon>
        <taxon>rosids</taxon>
        <taxon>fabids</taxon>
        <taxon>Rosales</taxon>
        <taxon>Rhamnaceae</taxon>
        <taxon>rhamnoid group</taxon>
        <taxon>Rhamneae</taxon>
        <taxon>Rhamnella</taxon>
    </lineage>
</organism>